<feature type="domain" description="Glycosyltransferase 2-like" evidence="1">
    <location>
        <begin position="3"/>
        <end position="169"/>
    </location>
</feature>
<dbReference type="Gene3D" id="3.90.550.10">
    <property type="entry name" value="Spore Coat Polysaccharide Biosynthesis Protein SpsA, Chain A"/>
    <property type="match status" value="1"/>
</dbReference>
<sequence length="235" mass="27186">MITIVLPVYNEEPILKENTLRLFKFCKDKMEDCWQIIIADNASDDETQEIGENLAGEYQEIKYFRTNQRGKGGAVLRAWKKFPSDIYVYMDVDLSTNLCALPELIQGIRNSNDIVAGSRMVAGAQVERPLTRKIFSYGLRFILKIFCRLKTQDAPCGFKAVNTKIIDKIVPQIQNKQWFFDTEMLILAERQGFSIKEIPVQWTEASNKKRKSGVGIVPVMWEYLKNIYRMKIKAK</sequence>
<gene>
    <name evidence="2" type="ORF">COT27_02315</name>
</gene>
<dbReference type="SUPFAM" id="SSF53448">
    <property type="entry name" value="Nucleotide-diphospho-sugar transferases"/>
    <property type="match status" value="1"/>
</dbReference>
<name>A0A2M6XSN5_9BACT</name>
<reference evidence="3" key="1">
    <citation type="submission" date="2017-09" db="EMBL/GenBank/DDBJ databases">
        <title>Depth-based differentiation of microbial function through sediment-hosted aquifers and enrichment of novel symbionts in the deep terrestrial subsurface.</title>
        <authorList>
            <person name="Probst A.J."/>
            <person name="Ladd B."/>
            <person name="Jarett J.K."/>
            <person name="Geller-Mcgrath D.E."/>
            <person name="Sieber C.M.K."/>
            <person name="Emerson J.B."/>
            <person name="Anantharaman K."/>
            <person name="Thomas B.C."/>
            <person name="Malmstrom R."/>
            <person name="Stieglmeier M."/>
            <person name="Klingl A."/>
            <person name="Woyke T."/>
            <person name="Ryan C.M."/>
            <person name="Banfield J.F."/>
        </authorList>
    </citation>
    <scope>NUCLEOTIDE SEQUENCE [LARGE SCALE GENOMIC DNA]</scope>
</reference>
<dbReference type="PANTHER" id="PTHR10859:SF91">
    <property type="entry name" value="DOLICHYL-PHOSPHATE BETA-GLUCOSYLTRANSFERASE"/>
    <property type="match status" value="1"/>
</dbReference>
<dbReference type="Pfam" id="PF00535">
    <property type="entry name" value="Glycos_transf_2"/>
    <property type="match status" value="1"/>
</dbReference>
<proteinExistence type="predicted"/>
<comment type="caution">
    <text evidence="2">The sequence shown here is derived from an EMBL/GenBank/DDBJ whole genome shotgun (WGS) entry which is preliminary data.</text>
</comment>
<protein>
    <recommendedName>
        <fullName evidence="1">Glycosyltransferase 2-like domain-containing protein</fullName>
    </recommendedName>
</protein>
<dbReference type="InterPro" id="IPR001173">
    <property type="entry name" value="Glyco_trans_2-like"/>
</dbReference>
<accession>A0A2M6XSN5</accession>
<organism evidence="2 3">
    <name type="scientific">Candidatus Kuenenbacteria bacterium CG08_land_8_20_14_0_20_37_23</name>
    <dbReference type="NCBI Taxonomy" id="1974617"/>
    <lineage>
        <taxon>Bacteria</taxon>
        <taxon>Candidatus Kueneniibacteriota</taxon>
    </lineage>
</organism>
<dbReference type="AlphaFoldDB" id="A0A2M6XSN5"/>
<dbReference type="PANTHER" id="PTHR10859">
    <property type="entry name" value="GLYCOSYL TRANSFERASE"/>
    <property type="match status" value="1"/>
</dbReference>
<dbReference type="InterPro" id="IPR029044">
    <property type="entry name" value="Nucleotide-diphossugar_trans"/>
</dbReference>
<evidence type="ECO:0000313" key="3">
    <source>
        <dbReference type="Proteomes" id="UP000230586"/>
    </source>
</evidence>
<dbReference type="GO" id="GO:0006487">
    <property type="term" value="P:protein N-linked glycosylation"/>
    <property type="evidence" value="ECO:0007669"/>
    <property type="project" value="TreeGrafter"/>
</dbReference>
<dbReference type="EMBL" id="PEXX01000040">
    <property type="protein sequence ID" value="PIU10579.1"/>
    <property type="molecule type" value="Genomic_DNA"/>
</dbReference>
<evidence type="ECO:0000259" key="1">
    <source>
        <dbReference type="Pfam" id="PF00535"/>
    </source>
</evidence>
<evidence type="ECO:0000313" key="2">
    <source>
        <dbReference type="EMBL" id="PIU10579.1"/>
    </source>
</evidence>
<dbReference type="Proteomes" id="UP000230586">
    <property type="component" value="Unassembled WGS sequence"/>
</dbReference>